<keyword evidence="4" id="KW-1133">Transmembrane helix</keyword>
<feature type="signal peptide" evidence="5">
    <location>
        <begin position="1"/>
        <end position="24"/>
    </location>
</feature>
<dbReference type="SUPFAM" id="SSF50044">
    <property type="entry name" value="SH3-domain"/>
    <property type="match status" value="1"/>
</dbReference>
<keyword evidence="7" id="KW-1185">Reference proteome</keyword>
<sequence>MDVTYMSFLNSIYFLTFSFLYVSSDDTNLGKCGDPECSVPIGLGLTNLKYTSPDGNRLSFNPNEKVEIYVKDVGPKKDLWGVMLNGEKGYISKGFIKETKSFVKKLVAAEVDFKNSHISDSSSAVNGQVHSNKETRSMYVTQLKASVNDFNSHSSGNSYSSDFSSVQNNFNTAPESLSSDMDMDFFLESEGETVAGNSFPSSSHDHFTLDNILPSPSSHTPNVKETAFRSQDLLRSPYLQSTYDSESLQYDQSILQNENSFYSSSIQSDAFFSSHISSENINSDSSKISDTVQYSHQKTEFFDPEQISYDSSESTWPDSDLSETLSMLKNRGVYDSDIYEDQYSETVSESVSSYPSQNVHADQQSKHADFNYVKPHSSHVLHATVSEQQFKTDLPLHDPSDIQPSEMNYGGESFSHIPSSLYENELKSVSDKTLSSDNNVDKEKMSNEQNEIYQKNKQEELEKSYINKNFVSKNNKEINSNTIHFREEKTLKIEENLKLSEELTVLKTSDIELLSSRNPQTDDSVLNSLYEGNVEEEMTTIVIKPRKTSSPTYIAKTDIHVSQNIQKEDNQAEVNQIVESSMSQSDIDDIIIDDDSKEEMFLNSGSDSNLVEKRSGESHLDHNVTVNNLNEEMSQEQFSEKNVYASTDNEIAHNINGSVKTVDKEMPIGDTDSLIDSKDTLSDILIGTEDKDFISTEKIDETKTENNETNLPIQNDAEVNDVLTSPNLNGSDDSSNSFQVRNLKGEHLAQEDQNSDSGVENEENVTQSEFNIYIAFENGLNALRSFMEALMLWIPEPLYSAIMDLNRKGIPPRVTVFTALSAIPCIFLIIAVVYVKERSKEHKLSAQLVIAEKNIFVLSAEKNVLEEKLETMKTELSTLQITLEEEINAGLKLKDELEQVKENLEESNSELEIKSEEIEELKQKETEYLSVLSGDEKEKADLLKEKDQMEKKIKDQDECISRLNDLLQENENELDSLRKENAEYLVAKEEYEERLTVLQQNCNQLLQEAEVWNLRVNELTMQLNDENTAKKELEESFKAKEEEVESLKQLVQLSEVLSGSEENENKDAEGVK</sequence>
<feature type="chain" id="PRO_5001830379" evidence="5">
    <location>
        <begin position="25"/>
        <end position="1072"/>
    </location>
</feature>
<dbReference type="GO" id="GO:0035459">
    <property type="term" value="P:vesicle cargo loading"/>
    <property type="evidence" value="ECO:0007669"/>
    <property type="project" value="TreeGrafter"/>
</dbReference>
<feature type="coiled-coil region" evidence="2">
    <location>
        <begin position="855"/>
        <end position="1050"/>
    </location>
</feature>
<dbReference type="PANTHER" id="PTHR23158">
    <property type="entry name" value="MELANOMA INHIBITORY ACTIVITY-RELATED"/>
    <property type="match status" value="1"/>
</dbReference>
<keyword evidence="4" id="KW-0472">Membrane</keyword>
<evidence type="ECO:0000313" key="7">
    <source>
        <dbReference type="Proteomes" id="UP000054359"/>
    </source>
</evidence>
<gene>
    <name evidence="6" type="ORF">X975_07608</name>
</gene>
<feature type="compositionally biased region" description="Basic and acidic residues" evidence="3">
    <location>
        <begin position="696"/>
        <end position="706"/>
    </location>
</feature>
<evidence type="ECO:0000256" key="1">
    <source>
        <dbReference type="ARBA" id="ARBA00023054"/>
    </source>
</evidence>
<keyword evidence="4" id="KW-0812">Transmembrane</keyword>
<evidence type="ECO:0000256" key="5">
    <source>
        <dbReference type="SAM" id="SignalP"/>
    </source>
</evidence>
<dbReference type="PANTHER" id="PTHR23158:SF33">
    <property type="entry name" value="TRANSPORT AND GOLGI ORGANIZATION PROTEIN 1"/>
    <property type="match status" value="1"/>
</dbReference>
<dbReference type="EMBL" id="KK119136">
    <property type="protein sequence ID" value="KFM74855.1"/>
    <property type="molecule type" value="Genomic_DNA"/>
</dbReference>
<dbReference type="STRING" id="407821.A0A087UBW6"/>
<name>A0A087UBW6_STEMI</name>
<keyword evidence="1 2" id="KW-0175">Coiled coil</keyword>
<proteinExistence type="predicted"/>
<dbReference type="Gene3D" id="2.30.30.40">
    <property type="entry name" value="SH3 Domains"/>
    <property type="match status" value="1"/>
</dbReference>
<keyword evidence="5" id="KW-0732">Signal</keyword>
<dbReference type="OrthoDB" id="6022771at2759"/>
<dbReference type="InterPro" id="IPR036028">
    <property type="entry name" value="SH3-like_dom_sf"/>
</dbReference>
<evidence type="ECO:0000256" key="2">
    <source>
        <dbReference type="SAM" id="Coils"/>
    </source>
</evidence>
<dbReference type="OMA" id="PNEYYKQ"/>
<evidence type="ECO:0000313" key="6">
    <source>
        <dbReference type="EMBL" id="KFM74855.1"/>
    </source>
</evidence>
<dbReference type="Proteomes" id="UP000054359">
    <property type="component" value="Unassembled WGS sequence"/>
</dbReference>
<organism evidence="6 7">
    <name type="scientific">Stegodyphus mimosarum</name>
    <name type="common">African social velvet spider</name>
    <dbReference type="NCBI Taxonomy" id="407821"/>
    <lineage>
        <taxon>Eukaryota</taxon>
        <taxon>Metazoa</taxon>
        <taxon>Ecdysozoa</taxon>
        <taxon>Arthropoda</taxon>
        <taxon>Chelicerata</taxon>
        <taxon>Arachnida</taxon>
        <taxon>Araneae</taxon>
        <taxon>Araneomorphae</taxon>
        <taxon>Entelegynae</taxon>
        <taxon>Eresoidea</taxon>
        <taxon>Eresidae</taxon>
        <taxon>Stegodyphus</taxon>
    </lineage>
</organism>
<reference evidence="6 7" key="1">
    <citation type="submission" date="2013-11" db="EMBL/GenBank/DDBJ databases">
        <title>Genome sequencing of Stegodyphus mimosarum.</title>
        <authorList>
            <person name="Bechsgaard J."/>
        </authorList>
    </citation>
    <scope>NUCLEOTIDE SEQUENCE [LARGE SCALE GENOMIC DNA]</scope>
</reference>
<dbReference type="GO" id="GO:0005789">
    <property type="term" value="C:endoplasmic reticulum membrane"/>
    <property type="evidence" value="ECO:0007669"/>
    <property type="project" value="TreeGrafter"/>
</dbReference>
<dbReference type="GO" id="GO:0070971">
    <property type="term" value="C:endoplasmic reticulum exit site"/>
    <property type="evidence" value="ECO:0007669"/>
    <property type="project" value="TreeGrafter"/>
</dbReference>
<protein>
    <submittedName>
        <fullName evidence="6">Transport and Golgi organization protein 1</fullName>
    </submittedName>
</protein>
<accession>A0A087UBW6</accession>
<evidence type="ECO:0000256" key="4">
    <source>
        <dbReference type="SAM" id="Phobius"/>
    </source>
</evidence>
<feature type="region of interest" description="Disordered" evidence="3">
    <location>
        <begin position="696"/>
        <end position="737"/>
    </location>
</feature>
<dbReference type="GO" id="GO:0006888">
    <property type="term" value="P:endoplasmic reticulum to Golgi vesicle-mediated transport"/>
    <property type="evidence" value="ECO:0007669"/>
    <property type="project" value="TreeGrafter"/>
</dbReference>
<dbReference type="InterPro" id="IPR051500">
    <property type="entry name" value="cTAGE_MIA/OTOR"/>
</dbReference>
<dbReference type="GO" id="GO:0009306">
    <property type="term" value="P:protein secretion"/>
    <property type="evidence" value="ECO:0007669"/>
    <property type="project" value="TreeGrafter"/>
</dbReference>
<evidence type="ECO:0000256" key="3">
    <source>
        <dbReference type="SAM" id="MobiDB-lite"/>
    </source>
</evidence>
<dbReference type="AlphaFoldDB" id="A0A087UBW6"/>
<feature type="compositionally biased region" description="Polar residues" evidence="3">
    <location>
        <begin position="722"/>
        <end position="737"/>
    </location>
</feature>
<feature type="transmembrane region" description="Helical" evidence="4">
    <location>
        <begin position="814"/>
        <end position="835"/>
    </location>
</feature>
<feature type="non-terminal residue" evidence="6">
    <location>
        <position position="1072"/>
    </location>
</feature>